<dbReference type="EMBL" id="MGAF01000051">
    <property type="protein sequence ID" value="OGK39402.1"/>
    <property type="molecule type" value="Genomic_DNA"/>
</dbReference>
<dbReference type="InterPro" id="IPR036165">
    <property type="entry name" value="YefM-like_sf"/>
</dbReference>
<protein>
    <recommendedName>
        <fullName evidence="4">Antitoxin</fullName>
    </recommendedName>
</protein>
<evidence type="ECO:0000313" key="3">
    <source>
        <dbReference type="Proteomes" id="UP000179270"/>
    </source>
</evidence>
<comment type="similarity">
    <text evidence="1">Belongs to the phD/YefM antitoxin family.</text>
</comment>
<reference evidence="2 3" key="1">
    <citation type="journal article" date="2016" name="Nat. Commun.">
        <title>Thousands of microbial genomes shed light on interconnected biogeochemical processes in an aquifer system.</title>
        <authorList>
            <person name="Anantharaman K."/>
            <person name="Brown C.T."/>
            <person name="Hug L.A."/>
            <person name="Sharon I."/>
            <person name="Castelle C.J."/>
            <person name="Probst A.J."/>
            <person name="Thomas B.C."/>
            <person name="Singh A."/>
            <person name="Wilkins M.J."/>
            <person name="Karaoz U."/>
            <person name="Brodie E.L."/>
            <person name="Williams K.H."/>
            <person name="Hubbard S.S."/>
            <person name="Banfield J.F."/>
        </authorList>
    </citation>
    <scope>NUCLEOTIDE SEQUENCE [LARGE SCALE GENOMIC DNA]</scope>
</reference>
<evidence type="ECO:0000313" key="2">
    <source>
        <dbReference type="EMBL" id="OGK39402.1"/>
    </source>
</evidence>
<evidence type="ECO:0000256" key="1">
    <source>
        <dbReference type="ARBA" id="ARBA00009981"/>
    </source>
</evidence>
<organism evidence="2 3">
    <name type="scientific">Candidatus Roizmanbacteria bacterium RIFCSPLOWO2_01_FULL_35_13</name>
    <dbReference type="NCBI Taxonomy" id="1802055"/>
    <lineage>
        <taxon>Bacteria</taxon>
        <taxon>Candidatus Roizmaniibacteriota</taxon>
    </lineage>
</organism>
<accession>A0A1F7I7Z8</accession>
<comment type="caution">
    <text evidence="2">The sequence shown here is derived from an EMBL/GenBank/DDBJ whole genome shotgun (WGS) entry which is preliminary data.</text>
</comment>
<gene>
    <name evidence="2" type="ORF">A3A74_06220</name>
</gene>
<dbReference type="Proteomes" id="UP000179270">
    <property type="component" value="Unassembled WGS sequence"/>
</dbReference>
<dbReference type="STRING" id="1802055.A3A74_06220"/>
<dbReference type="SUPFAM" id="SSF143120">
    <property type="entry name" value="YefM-like"/>
    <property type="match status" value="1"/>
</dbReference>
<evidence type="ECO:0008006" key="4">
    <source>
        <dbReference type="Google" id="ProtNLM"/>
    </source>
</evidence>
<sequence length="88" mass="10074">MYNYSAVDISEARKNLSKLVDKAYLTGEIFILLKRNIPLVKISRVDTDVIAAKEEKKIDLSLFGVFRDKRSSAVSIASNLRKKSWKRL</sequence>
<proteinExistence type="inferred from homology"/>
<name>A0A1F7I7Z8_9BACT</name>
<dbReference type="AlphaFoldDB" id="A0A1F7I7Z8"/>